<dbReference type="CDD" id="cd00112">
    <property type="entry name" value="LDLa"/>
    <property type="match status" value="2"/>
</dbReference>
<organism evidence="14 15">
    <name type="scientific">Holothuria leucospilota</name>
    <name type="common">Black long sea cucumber</name>
    <name type="synonym">Mertensiothuria leucospilota</name>
    <dbReference type="NCBI Taxonomy" id="206669"/>
    <lineage>
        <taxon>Eukaryota</taxon>
        <taxon>Metazoa</taxon>
        <taxon>Echinodermata</taxon>
        <taxon>Eleutherozoa</taxon>
        <taxon>Echinozoa</taxon>
        <taxon>Holothuroidea</taxon>
        <taxon>Aspidochirotacea</taxon>
        <taxon>Aspidochirotida</taxon>
        <taxon>Holothuriidae</taxon>
        <taxon>Holothuria</taxon>
    </lineage>
</organism>
<dbReference type="PANTHER" id="PTHR24270">
    <property type="entry name" value="LOW-DENSITY LIPOPROTEIN RECEPTOR-RELATED"/>
    <property type="match status" value="1"/>
</dbReference>
<evidence type="ECO:0000259" key="13">
    <source>
        <dbReference type="PROSITE" id="PS01180"/>
    </source>
</evidence>
<dbReference type="InterPro" id="IPR050685">
    <property type="entry name" value="LDLR"/>
</dbReference>
<proteinExistence type="inferred from homology"/>
<dbReference type="InterPro" id="IPR023415">
    <property type="entry name" value="LDLR_class-A_CS"/>
</dbReference>
<dbReference type="InterPro" id="IPR002172">
    <property type="entry name" value="LDrepeatLR_classA_rpt"/>
</dbReference>
<evidence type="ECO:0000256" key="10">
    <source>
        <dbReference type="ARBA" id="ARBA00037878"/>
    </source>
</evidence>
<dbReference type="PRINTS" id="PR00261">
    <property type="entry name" value="LDLRECEPTOR"/>
</dbReference>
<keyword evidence="14" id="KW-0675">Receptor</keyword>
<accession>A0A9Q0YR74</accession>
<evidence type="ECO:0000256" key="11">
    <source>
        <dbReference type="PROSITE-ProRule" id="PRU00124"/>
    </source>
</evidence>
<keyword evidence="4" id="KW-0812">Transmembrane</keyword>
<keyword evidence="15" id="KW-1185">Reference proteome</keyword>
<dbReference type="InterPro" id="IPR036055">
    <property type="entry name" value="LDL_receptor-like_sf"/>
</dbReference>
<dbReference type="Gene3D" id="4.10.400.10">
    <property type="entry name" value="Low-density Lipoprotein Receptor"/>
    <property type="match status" value="2"/>
</dbReference>
<comment type="similarity">
    <text evidence="2">Belongs to the LDLR family.</text>
</comment>
<keyword evidence="3" id="KW-0254">Endocytosis</keyword>
<keyword evidence="9" id="KW-0168">Coated pit</keyword>
<dbReference type="GO" id="GO:0006897">
    <property type="term" value="P:endocytosis"/>
    <property type="evidence" value="ECO:0007669"/>
    <property type="project" value="UniProtKB-KW"/>
</dbReference>
<evidence type="ECO:0000256" key="4">
    <source>
        <dbReference type="ARBA" id="ARBA00022692"/>
    </source>
</evidence>
<dbReference type="Proteomes" id="UP001152320">
    <property type="component" value="Chromosome 16"/>
</dbReference>
<evidence type="ECO:0000256" key="9">
    <source>
        <dbReference type="ARBA" id="ARBA00023176"/>
    </source>
</evidence>
<evidence type="ECO:0000256" key="12">
    <source>
        <dbReference type="SAM" id="SignalP"/>
    </source>
</evidence>
<comment type="caution">
    <text evidence="11">Lacks conserved residue(s) required for the propagation of feature annotation.</text>
</comment>
<feature type="domain" description="CUB" evidence="13">
    <location>
        <begin position="135"/>
        <end position="251"/>
    </location>
</feature>
<comment type="subcellular location">
    <subcellularLocation>
        <location evidence="10">Membrane</location>
        <location evidence="10">Coated pit</location>
    </subcellularLocation>
    <subcellularLocation>
        <location evidence="1">Membrane</location>
        <topology evidence="1">Single-pass membrane protein</topology>
    </subcellularLocation>
</comment>
<keyword evidence="14" id="KW-0449">Lipoprotein</keyword>
<dbReference type="CDD" id="cd00041">
    <property type="entry name" value="CUB"/>
    <property type="match status" value="1"/>
</dbReference>
<feature type="disulfide bond" evidence="11">
    <location>
        <begin position="105"/>
        <end position="120"/>
    </location>
</feature>
<evidence type="ECO:0000313" key="14">
    <source>
        <dbReference type="EMBL" id="KAJ8027082.1"/>
    </source>
</evidence>
<evidence type="ECO:0000256" key="8">
    <source>
        <dbReference type="ARBA" id="ARBA00023157"/>
    </source>
</evidence>
<evidence type="ECO:0000256" key="6">
    <source>
        <dbReference type="ARBA" id="ARBA00022989"/>
    </source>
</evidence>
<dbReference type="OrthoDB" id="10072370at2759"/>
<keyword evidence="8 11" id="KW-1015">Disulfide bond</keyword>
<dbReference type="SUPFAM" id="SSF57424">
    <property type="entry name" value="LDL receptor-like module"/>
    <property type="match status" value="2"/>
</dbReference>
<sequence length="259" mass="28687">MIIFLLFRIFRADNSASTCHPTEQFGCLDGICIPQSWVCDDFNDCLAHDDESDCFGLFSSSYTYFSSYSDCFGFGCSSSYDGDSISYSTCFECLDGDCIPQVWVCDSIPDCMDNGDESNCTNGNDCINGGDGDNCIGKTISPVPLGEGNSTTICSPQSSPGKYPPYQNKEWQFVAKGFLLQFSHFELEKGYDFLHIYNSLTENGQEFEEIFTGNNYDNKTVRVFSRPFLRLIFTSDGSVQMSGFCADIFSINTSSTGKS</sequence>
<evidence type="ECO:0000256" key="2">
    <source>
        <dbReference type="ARBA" id="ARBA00009939"/>
    </source>
</evidence>
<dbReference type="PROSITE" id="PS01209">
    <property type="entry name" value="LDLRA_1"/>
    <property type="match status" value="1"/>
</dbReference>
<keyword evidence="12" id="KW-0732">Signal</keyword>
<reference evidence="14" key="1">
    <citation type="submission" date="2021-10" db="EMBL/GenBank/DDBJ databases">
        <title>Tropical sea cucumber genome reveals ecological adaptation and Cuvierian tubules defense mechanism.</title>
        <authorList>
            <person name="Chen T."/>
        </authorList>
    </citation>
    <scope>NUCLEOTIDE SEQUENCE</scope>
    <source>
        <strain evidence="14">Nanhai2018</strain>
        <tissue evidence="14">Muscle</tissue>
    </source>
</reference>
<dbReference type="InterPro" id="IPR035914">
    <property type="entry name" value="Sperma_CUB_dom_sf"/>
</dbReference>
<evidence type="ECO:0000313" key="15">
    <source>
        <dbReference type="Proteomes" id="UP001152320"/>
    </source>
</evidence>
<gene>
    <name evidence="14" type="ORF">HOLleu_32118</name>
</gene>
<dbReference type="SUPFAM" id="SSF49854">
    <property type="entry name" value="Spermadhesin, CUB domain"/>
    <property type="match status" value="1"/>
</dbReference>
<feature type="disulfide bond" evidence="11">
    <location>
        <begin position="93"/>
        <end position="111"/>
    </location>
</feature>
<dbReference type="Gene3D" id="2.60.120.290">
    <property type="entry name" value="Spermadhesin, CUB domain"/>
    <property type="match status" value="1"/>
</dbReference>
<dbReference type="SMART" id="SM00042">
    <property type="entry name" value="CUB"/>
    <property type="match status" value="1"/>
</dbReference>
<comment type="caution">
    <text evidence="14">The sequence shown here is derived from an EMBL/GenBank/DDBJ whole genome shotgun (WGS) entry which is preliminary data.</text>
</comment>
<feature type="signal peptide" evidence="12">
    <location>
        <begin position="1"/>
        <end position="16"/>
    </location>
</feature>
<dbReference type="GO" id="GO:0005905">
    <property type="term" value="C:clathrin-coated pit"/>
    <property type="evidence" value="ECO:0007669"/>
    <property type="project" value="UniProtKB-KW"/>
</dbReference>
<dbReference type="GO" id="GO:0005886">
    <property type="term" value="C:plasma membrane"/>
    <property type="evidence" value="ECO:0007669"/>
    <property type="project" value="TreeGrafter"/>
</dbReference>
<dbReference type="AlphaFoldDB" id="A0A9Q0YR74"/>
<protein>
    <submittedName>
        <fullName evidence="14">Low-density lipoprotein receptor-related protein 2</fullName>
    </submittedName>
</protein>
<dbReference type="PROSITE" id="PS50068">
    <property type="entry name" value="LDLRA_2"/>
    <property type="match status" value="2"/>
</dbReference>
<evidence type="ECO:0000256" key="3">
    <source>
        <dbReference type="ARBA" id="ARBA00022583"/>
    </source>
</evidence>
<dbReference type="Pfam" id="PF00057">
    <property type="entry name" value="Ldl_recept_a"/>
    <property type="match status" value="2"/>
</dbReference>
<feature type="disulfide bond" evidence="11">
    <location>
        <begin position="39"/>
        <end position="54"/>
    </location>
</feature>
<evidence type="ECO:0000256" key="5">
    <source>
        <dbReference type="ARBA" id="ARBA00022737"/>
    </source>
</evidence>
<dbReference type="InterPro" id="IPR000859">
    <property type="entry name" value="CUB_dom"/>
</dbReference>
<keyword evidence="6" id="KW-1133">Transmembrane helix</keyword>
<dbReference type="SMART" id="SM00192">
    <property type="entry name" value="LDLa"/>
    <property type="match status" value="2"/>
</dbReference>
<feature type="disulfide bond" evidence="11">
    <location>
        <begin position="27"/>
        <end position="45"/>
    </location>
</feature>
<dbReference type="PROSITE" id="PS01180">
    <property type="entry name" value="CUB"/>
    <property type="match status" value="1"/>
</dbReference>
<name>A0A9Q0YR74_HOLLE</name>
<keyword evidence="5" id="KW-0677">Repeat</keyword>
<keyword evidence="7" id="KW-0472">Membrane</keyword>
<feature type="chain" id="PRO_5040472431" evidence="12">
    <location>
        <begin position="17"/>
        <end position="259"/>
    </location>
</feature>
<evidence type="ECO:0000256" key="7">
    <source>
        <dbReference type="ARBA" id="ARBA00023136"/>
    </source>
</evidence>
<evidence type="ECO:0000256" key="1">
    <source>
        <dbReference type="ARBA" id="ARBA00004167"/>
    </source>
</evidence>
<dbReference type="EMBL" id="JAIZAY010000016">
    <property type="protein sequence ID" value="KAJ8027082.1"/>
    <property type="molecule type" value="Genomic_DNA"/>
</dbReference>